<dbReference type="PANTHER" id="PTHR45947:SF15">
    <property type="entry name" value="TEICHURONIC ACID BIOSYNTHESIS GLYCOSYLTRANSFERASE TUAC-RELATED"/>
    <property type="match status" value="1"/>
</dbReference>
<dbReference type="SUPFAM" id="SSF53756">
    <property type="entry name" value="UDP-Glycosyltransferase/glycogen phosphorylase"/>
    <property type="match status" value="1"/>
</dbReference>
<evidence type="ECO:0000259" key="1">
    <source>
        <dbReference type="Pfam" id="PF00534"/>
    </source>
</evidence>
<keyword evidence="4" id="KW-1185">Reference proteome</keyword>
<dbReference type="CDD" id="cd03801">
    <property type="entry name" value="GT4_PimA-like"/>
    <property type="match status" value="1"/>
</dbReference>
<organism evidence="3 4">
    <name type="scientific">Paracidobacterium acidisoli</name>
    <dbReference type="NCBI Taxonomy" id="2303751"/>
    <lineage>
        <taxon>Bacteria</taxon>
        <taxon>Pseudomonadati</taxon>
        <taxon>Acidobacteriota</taxon>
        <taxon>Terriglobia</taxon>
        <taxon>Terriglobales</taxon>
        <taxon>Acidobacteriaceae</taxon>
        <taxon>Paracidobacterium</taxon>
    </lineage>
</organism>
<dbReference type="Pfam" id="PF13439">
    <property type="entry name" value="Glyco_transf_4"/>
    <property type="match status" value="1"/>
</dbReference>
<dbReference type="InterPro" id="IPR028098">
    <property type="entry name" value="Glyco_trans_4-like_N"/>
</dbReference>
<accession>A0A372IS89</accession>
<evidence type="ECO:0000313" key="4">
    <source>
        <dbReference type="Proteomes" id="UP000264702"/>
    </source>
</evidence>
<feature type="domain" description="Glycosyltransferase subfamily 4-like N-terminal" evidence="2">
    <location>
        <begin position="116"/>
        <end position="233"/>
    </location>
</feature>
<dbReference type="OrthoDB" id="73743at2"/>
<dbReference type="Proteomes" id="UP000264702">
    <property type="component" value="Unassembled WGS sequence"/>
</dbReference>
<dbReference type="GO" id="GO:0016757">
    <property type="term" value="F:glycosyltransferase activity"/>
    <property type="evidence" value="ECO:0007669"/>
    <property type="project" value="InterPro"/>
</dbReference>
<evidence type="ECO:0000313" key="3">
    <source>
        <dbReference type="EMBL" id="RFU17383.1"/>
    </source>
</evidence>
<dbReference type="PANTHER" id="PTHR45947">
    <property type="entry name" value="SULFOQUINOVOSYL TRANSFERASE SQD2"/>
    <property type="match status" value="1"/>
</dbReference>
<dbReference type="InterPro" id="IPR050194">
    <property type="entry name" value="Glycosyltransferase_grp1"/>
</dbReference>
<gene>
    <name evidence="3" type="ORF">D0Y96_04265</name>
</gene>
<protein>
    <submittedName>
        <fullName evidence="3">Colanic acid biosynthesis glycosyltransferase WcaL</fullName>
    </submittedName>
</protein>
<dbReference type="Pfam" id="PF00534">
    <property type="entry name" value="Glycos_transf_1"/>
    <property type="match status" value="1"/>
</dbReference>
<proteinExistence type="predicted"/>
<evidence type="ECO:0000259" key="2">
    <source>
        <dbReference type="Pfam" id="PF13439"/>
    </source>
</evidence>
<name>A0A372IS89_9BACT</name>
<dbReference type="EMBL" id="QVQT01000002">
    <property type="protein sequence ID" value="RFU17383.1"/>
    <property type="molecule type" value="Genomic_DNA"/>
</dbReference>
<keyword evidence="3" id="KW-0808">Transferase</keyword>
<dbReference type="Gene3D" id="3.40.50.2000">
    <property type="entry name" value="Glycogen Phosphorylase B"/>
    <property type="match status" value="2"/>
</dbReference>
<reference evidence="3 4" key="1">
    <citation type="submission" date="2018-08" db="EMBL/GenBank/DDBJ databases">
        <title>Acidipila sp. 4G-K13, an acidobacterium isolated from forest soil.</title>
        <authorList>
            <person name="Gao Z.-H."/>
            <person name="Qiu L.-H."/>
        </authorList>
    </citation>
    <scope>NUCLEOTIDE SEQUENCE [LARGE SCALE GENOMIC DNA]</scope>
    <source>
        <strain evidence="3 4">4G-K13</strain>
    </source>
</reference>
<dbReference type="RefSeq" id="WP_117298131.1">
    <property type="nucleotide sequence ID" value="NZ_QVQT02000002.1"/>
</dbReference>
<sequence>MQLIPTRPHPTQLTEEPSVVEKPRIAYLLSQYPAVSHTFFLKELLGLKQFGFQIETASINPPDRPHSSLPPAEASEVERTWYIKSTSRWKAAATLFGVALKHPKVFLRGFSSILELPACGLYRRGYALLYLLEAFLVGNWMKQRGLTHLHVHFGGPVATVGLLVSKSWGYSLSLTIHGPEEFYDVDLFYLQQKIRQAKFIFCISDYCRSQLMKYSAPDHWKKLQVIRLGIRPEEFVPRADTSPRAESSQNEITLVCVGRLVPAKGQMILLEAVASLLAAGHSLRAVFVGDGSDRKALEAFTASHGLSAHVTFRGALNHDHTREQLAQADIFVLPSFAEGVPVALMEAMAMEIPCVSTMVAGIPELIRNRVDGILVPASSVEELAAAIKLLILDAPLRRRLGAAGRAHVLERYNLPKNLERLAAAFEQALAQPSSSEENG</sequence>
<dbReference type="AlphaFoldDB" id="A0A372IS89"/>
<feature type="domain" description="Glycosyl transferase family 1" evidence="1">
    <location>
        <begin position="246"/>
        <end position="406"/>
    </location>
</feature>
<comment type="caution">
    <text evidence="3">The sequence shown here is derived from an EMBL/GenBank/DDBJ whole genome shotgun (WGS) entry which is preliminary data.</text>
</comment>
<dbReference type="InterPro" id="IPR001296">
    <property type="entry name" value="Glyco_trans_1"/>
</dbReference>